<dbReference type="RefSeq" id="WP_146396640.1">
    <property type="nucleotide sequence ID" value="NZ_SJPQ01000001.1"/>
</dbReference>
<dbReference type="NCBIfam" id="TIGR02532">
    <property type="entry name" value="IV_pilin_GFxxxE"/>
    <property type="match status" value="1"/>
</dbReference>
<name>A0A5C5ZT16_9BACT</name>
<sequence>MSRHALLRNSPKGFTLLEVILAIALLAVSLAALGEVVRHSHLSAERAVDLSEATLIAESLVEAMKAGVQPLSAVQGVAWQPADAEGDFGGAADWVYSVEFGETGFDGLTAVKVRVEPAITYGANPGGPTGRGAVELVRWFSDPQFLDPDGVAASGGANAASSSGDSSSTGGL</sequence>
<dbReference type="EMBL" id="SJPQ01000001">
    <property type="protein sequence ID" value="TWT90147.1"/>
    <property type="molecule type" value="Genomic_DNA"/>
</dbReference>
<proteinExistence type="predicted"/>
<feature type="compositionally biased region" description="Low complexity" evidence="1">
    <location>
        <begin position="152"/>
        <end position="172"/>
    </location>
</feature>
<comment type="caution">
    <text evidence="2">The sequence shown here is derived from an EMBL/GenBank/DDBJ whole genome shotgun (WGS) entry which is preliminary data.</text>
</comment>
<reference evidence="2 3" key="1">
    <citation type="submission" date="2019-02" db="EMBL/GenBank/DDBJ databases">
        <title>Deep-cultivation of Planctomycetes and their phenomic and genomic characterization uncovers novel biology.</title>
        <authorList>
            <person name="Wiegand S."/>
            <person name="Jogler M."/>
            <person name="Boedeker C."/>
            <person name="Pinto D."/>
            <person name="Vollmers J."/>
            <person name="Rivas-Marin E."/>
            <person name="Kohn T."/>
            <person name="Peeters S.H."/>
            <person name="Heuer A."/>
            <person name="Rast P."/>
            <person name="Oberbeckmann S."/>
            <person name="Bunk B."/>
            <person name="Jeske O."/>
            <person name="Meyerdierks A."/>
            <person name="Storesund J.E."/>
            <person name="Kallscheuer N."/>
            <person name="Luecker S."/>
            <person name="Lage O.M."/>
            <person name="Pohl T."/>
            <person name="Merkel B.J."/>
            <person name="Hornburger P."/>
            <person name="Mueller R.-W."/>
            <person name="Bruemmer F."/>
            <person name="Labrenz M."/>
            <person name="Spormann A.M."/>
            <person name="Op Den Camp H."/>
            <person name="Overmann J."/>
            <person name="Amann R."/>
            <person name="Jetten M.S.M."/>
            <person name="Mascher T."/>
            <person name="Medema M.H."/>
            <person name="Devos D.P."/>
            <person name="Kaster A.-K."/>
            <person name="Ovreas L."/>
            <person name="Rohde M."/>
            <person name="Galperin M.Y."/>
            <person name="Jogler C."/>
        </authorList>
    </citation>
    <scope>NUCLEOTIDE SEQUENCE [LARGE SCALE GENOMIC DNA]</scope>
    <source>
        <strain evidence="2 3">Mal64</strain>
    </source>
</reference>
<dbReference type="Pfam" id="PF07963">
    <property type="entry name" value="N_methyl"/>
    <property type="match status" value="1"/>
</dbReference>
<protein>
    <recommendedName>
        <fullName evidence="4">Prepilin-type N-terminal cleavage/methylation domain-containing protein</fullName>
    </recommendedName>
</protein>
<organism evidence="2 3">
    <name type="scientific">Pseudobythopirellula maris</name>
    <dbReference type="NCBI Taxonomy" id="2527991"/>
    <lineage>
        <taxon>Bacteria</taxon>
        <taxon>Pseudomonadati</taxon>
        <taxon>Planctomycetota</taxon>
        <taxon>Planctomycetia</taxon>
        <taxon>Pirellulales</taxon>
        <taxon>Lacipirellulaceae</taxon>
        <taxon>Pseudobythopirellula</taxon>
    </lineage>
</organism>
<feature type="region of interest" description="Disordered" evidence="1">
    <location>
        <begin position="150"/>
        <end position="172"/>
    </location>
</feature>
<keyword evidence="3" id="KW-1185">Reference proteome</keyword>
<evidence type="ECO:0000313" key="2">
    <source>
        <dbReference type="EMBL" id="TWT90147.1"/>
    </source>
</evidence>
<evidence type="ECO:0008006" key="4">
    <source>
        <dbReference type="Google" id="ProtNLM"/>
    </source>
</evidence>
<dbReference type="InterPro" id="IPR012902">
    <property type="entry name" value="N_methyl_site"/>
</dbReference>
<evidence type="ECO:0000256" key="1">
    <source>
        <dbReference type="SAM" id="MobiDB-lite"/>
    </source>
</evidence>
<dbReference type="Proteomes" id="UP000315440">
    <property type="component" value="Unassembled WGS sequence"/>
</dbReference>
<accession>A0A5C5ZT16</accession>
<dbReference type="AlphaFoldDB" id="A0A5C5ZT16"/>
<evidence type="ECO:0000313" key="3">
    <source>
        <dbReference type="Proteomes" id="UP000315440"/>
    </source>
</evidence>
<gene>
    <name evidence="2" type="ORF">Mal64_05310</name>
</gene>
<dbReference type="PROSITE" id="PS00409">
    <property type="entry name" value="PROKAR_NTER_METHYL"/>
    <property type="match status" value="1"/>
</dbReference>